<accession>A0ACB9YJH6</accession>
<proteinExistence type="predicted"/>
<gene>
    <name evidence="1" type="ORF">F4820DRAFT_174674</name>
</gene>
<comment type="caution">
    <text evidence="1">The sequence shown here is derived from an EMBL/GenBank/DDBJ whole genome shotgun (WGS) entry which is preliminary data.</text>
</comment>
<protein>
    <submittedName>
        <fullName evidence="1">Uncharacterized protein</fullName>
    </submittedName>
</protein>
<name>A0ACB9YJH6_9PEZI</name>
<evidence type="ECO:0000313" key="2">
    <source>
        <dbReference type="Proteomes" id="UP001497700"/>
    </source>
</evidence>
<organism evidence="1 2">
    <name type="scientific">Hypoxylon rubiginosum</name>
    <dbReference type="NCBI Taxonomy" id="110542"/>
    <lineage>
        <taxon>Eukaryota</taxon>
        <taxon>Fungi</taxon>
        <taxon>Dikarya</taxon>
        <taxon>Ascomycota</taxon>
        <taxon>Pezizomycotina</taxon>
        <taxon>Sordariomycetes</taxon>
        <taxon>Xylariomycetidae</taxon>
        <taxon>Xylariales</taxon>
        <taxon>Hypoxylaceae</taxon>
        <taxon>Hypoxylon</taxon>
    </lineage>
</organism>
<reference evidence="1 2" key="1">
    <citation type="journal article" date="2022" name="New Phytol.">
        <title>Ecological generalism drives hyperdiversity of secondary metabolite gene clusters in xylarialean endophytes.</title>
        <authorList>
            <person name="Franco M.E.E."/>
            <person name="Wisecaver J.H."/>
            <person name="Arnold A.E."/>
            <person name="Ju Y.M."/>
            <person name="Slot J.C."/>
            <person name="Ahrendt S."/>
            <person name="Moore L.P."/>
            <person name="Eastman K.E."/>
            <person name="Scott K."/>
            <person name="Konkel Z."/>
            <person name="Mondo S.J."/>
            <person name="Kuo A."/>
            <person name="Hayes R.D."/>
            <person name="Haridas S."/>
            <person name="Andreopoulos B."/>
            <person name="Riley R."/>
            <person name="LaButti K."/>
            <person name="Pangilinan J."/>
            <person name="Lipzen A."/>
            <person name="Amirebrahimi M."/>
            <person name="Yan J."/>
            <person name="Adam C."/>
            <person name="Keymanesh K."/>
            <person name="Ng V."/>
            <person name="Louie K."/>
            <person name="Northen T."/>
            <person name="Drula E."/>
            <person name="Henrissat B."/>
            <person name="Hsieh H.M."/>
            <person name="Youens-Clark K."/>
            <person name="Lutzoni F."/>
            <person name="Miadlikowska J."/>
            <person name="Eastwood D.C."/>
            <person name="Hamelin R.C."/>
            <person name="Grigoriev I.V."/>
            <person name="U'Ren J.M."/>
        </authorList>
    </citation>
    <scope>NUCLEOTIDE SEQUENCE [LARGE SCALE GENOMIC DNA]</scope>
    <source>
        <strain evidence="1 2">CBS 119005</strain>
    </source>
</reference>
<dbReference type="EMBL" id="MU393643">
    <property type="protein sequence ID" value="KAI4859293.1"/>
    <property type="molecule type" value="Genomic_DNA"/>
</dbReference>
<evidence type="ECO:0000313" key="1">
    <source>
        <dbReference type="EMBL" id="KAI4859293.1"/>
    </source>
</evidence>
<dbReference type="Proteomes" id="UP001497700">
    <property type="component" value="Unassembled WGS sequence"/>
</dbReference>
<sequence length="377" mass="43200">MDQLIIAKPFLFFLLATFFFYHAIQQPRFRLKRHILAGLHLLCIAISLQADPVVLFFYPVIAIPFVIGLTVHTASLLLVDQCTLDLRSLAPCQRLRAFTRTWTNIRRLRLGEHASSPGSVDGRSTGLLSFTLYRALQVLILWTASNGVEKHFPLALLRLGVRAQDFAPEKQGIVPPATSHDLLLRLLISVHWIWHNYCELSMWHNTLAIACVAVLRWDRPSEWPPLFGEVFEAYSLRRFWGIFWQRLHVAPFAACTPAFVSRVRALRALWIFLLSAVCHAVANWVLHRVNTVKEDVWFFGVNYAVCLVETAALAVVHHETGFTGLRVFGKWFIVSERAARLLGYLWVSVFFLCTVPGWQYPLVYQSLDHNLDHSLDM</sequence>
<keyword evidence="2" id="KW-1185">Reference proteome</keyword>